<dbReference type="EMBL" id="CM039426">
    <property type="protein sequence ID" value="KAI4357902.1"/>
    <property type="molecule type" value="Genomic_DNA"/>
</dbReference>
<reference evidence="1 2" key="1">
    <citation type="journal article" date="2022" name="DNA Res.">
        <title>Chromosomal-level genome assembly of the orchid tree Bauhinia variegata (Leguminosae; Cercidoideae) supports the allotetraploid origin hypothesis of Bauhinia.</title>
        <authorList>
            <person name="Zhong Y."/>
            <person name="Chen Y."/>
            <person name="Zheng D."/>
            <person name="Pang J."/>
            <person name="Liu Y."/>
            <person name="Luo S."/>
            <person name="Meng S."/>
            <person name="Qian L."/>
            <person name="Wei D."/>
            <person name="Dai S."/>
            <person name="Zhou R."/>
        </authorList>
    </citation>
    <scope>NUCLEOTIDE SEQUENCE [LARGE SCALE GENOMIC DNA]</scope>
    <source>
        <strain evidence="1">BV-YZ2020</strain>
    </source>
</reference>
<sequence>MYEEGGGLDPNATMVQGTAPAGSSEDCFSQMVPGPSPPPIITVTATNSFPENVGLSLENLAFPETCGEDAATLTNRVAAATAMEIAHQHHLGFKQEKSYNDNNNFDTHFPQEPNHDSSPAFYFDKSNGDCQNHYQDQQFLQMELQNGTQSYHSYSTPDLLNLLHLPRCSPSANSSISFMNPTQTAANLQNPSFVGGYQQIGDDNTKSSSVLYDPFLHLNLPAQPPAIRELLQSLPHGYSLPASRNDFVIGAGGDDREGNGRAYQDGDLGRDFENGVLEFTQDMVSVRKKEGKRNKQFTSEKQRRVDLGSKFEALGDLIPGPSKTKNDRASVVGDAIIYIKELIRTVNELKLLVEMKRCRRESVKRRKVEDAAGYLESCNLKPLGDQDLSYNGCLRSSWLQRKSKDTEVDVRIIDDQVTIKLVQRKKINCLLYASKVLDELELDLQHVAGGHIGDFCSFMFNSKIYEGSSVYASAIANKLIEVMDKNFAAA</sequence>
<organism evidence="1 2">
    <name type="scientific">Bauhinia variegata</name>
    <name type="common">Purple orchid tree</name>
    <name type="synonym">Phanera variegata</name>
    <dbReference type="NCBI Taxonomy" id="167791"/>
    <lineage>
        <taxon>Eukaryota</taxon>
        <taxon>Viridiplantae</taxon>
        <taxon>Streptophyta</taxon>
        <taxon>Embryophyta</taxon>
        <taxon>Tracheophyta</taxon>
        <taxon>Spermatophyta</taxon>
        <taxon>Magnoliopsida</taxon>
        <taxon>eudicotyledons</taxon>
        <taxon>Gunneridae</taxon>
        <taxon>Pentapetalae</taxon>
        <taxon>rosids</taxon>
        <taxon>fabids</taxon>
        <taxon>Fabales</taxon>
        <taxon>Fabaceae</taxon>
        <taxon>Cercidoideae</taxon>
        <taxon>Cercideae</taxon>
        <taxon>Bauhiniinae</taxon>
        <taxon>Bauhinia</taxon>
    </lineage>
</organism>
<proteinExistence type="predicted"/>
<name>A0ACB9QD72_BAUVA</name>
<dbReference type="Proteomes" id="UP000828941">
    <property type="component" value="Chromosome 1"/>
</dbReference>
<evidence type="ECO:0000313" key="2">
    <source>
        <dbReference type="Proteomes" id="UP000828941"/>
    </source>
</evidence>
<accession>A0ACB9QD72</accession>
<keyword evidence="2" id="KW-1185">Reference proteome</keyword>
<comment type="caution">
    <text evidence="1">The sequence shown here is derived from an EMBL/GenBank/DDBJ whole genome shotgun (WGS) entry which is preliminary data.</text>
</comment>
<protein>
    <submittedName>
        <fullName evidence="1">Uncharacterized protein</fullName>
    </submittedName>
</protein>
<evidence type="ECO:0000313" key="1">
    <source>
        <dbReference type="EMBL" id="KAI4357902.1"/>
    </source>
</evidence>
<gene>
    <name evidence="1" type="ORF">L6164_001819</name>
</gene>